<keyword evidence="5" id="KW-0732">Signal</keyword>
<dbReference type="EMBL" id="FNEO01000001">
    <property type="protein sequence ID" value="SDI89181.1"/>
    <property type="molecule type" value="Genomic_DNA"/>
</dbReference>
<dbReference type="RefSeq" id="WP_066326973.1">
    <property type="nucleotide sequence ID" value="NZ_BJVF01000001.1"/>
</dbReference>
<evidence type="ECO:0000256" key="3">
    <source>
        <dbReference type="ARBA" id="ARBA00022452"/>
    </source>
</evidence>
<dbReference type="GO" id="GO:0015483">
    <property type="term" value="F:long-chain fatty acid transporting porin activity"/>
    <property type="evidence" value="ECO:0007669"/>
    <property type="project" value="TreeGrafter"/>
</dbReference>
<gene>
    <name evidence="9" type="ORF">FBGL_07170</name>
    <name evidence="8" type="ORF">FGL01_06410</name>
    <name evidence="10" type="ORF">SAMN05192550_1081</name>
</gene>
<evidence type="ECO:0000256" key="2">
    <source>
        <dbReference type="ARBA" id="ARBA00008163"/>
    </source>
</evidence>
<comment type="caution">
    <text evidence="9">The sequence shown here is derived from an EMBL/GenBank/DDBJ whole genome shotgun (WGS) entry which is preliminary data.</text>
</comment>
<dbReference type="Proteomes" id="UP000093226">
    <property type="component" value="Unassembled WGS sequence"/>
</dbReference>
<evidence type="ECO:0000256" key="5">
    <source>
        <dbReference type="ARBA" id="ARBA00022729"/>
    </source>
</evidence>
<reference evidence="11" key="1">
    <citation type="submission" date="2016-03" db="EMBL/GenBank/DDBJ databases">
        <title>Draft genome sequence of Paenibacillus glacialis DSM 22343.</title>
        <authorList>
            <person name="Shin S.-K."/>
            <person name="Yi H."/>
        </authorList>
    </citation>
    <scope>NUCLEOTIDE SEQUENCE [LARGE SCALE GENOMIC DNA]</scope>
    <source>
        <strain evidence="11">NBRC 105008</strain>
    </source>
</reference>
<keyword evidence="7" id="KW-0998">Cell outer membrane</keyword>
<dbReference type="AlphaFoldDB" id="A0A1B9DRV4"/>
<evidence type="ECO:0000313" key="13">
    <source>
        <dbReference type="Proteomes" id="UP000321579"/>
    </source>
</evidence>
<dbReference type="EMBL" id="BJVF01000001">
    <property type="protein sequence ID" value="GEL09902.1"/>
    <property type="molecule type" value="Genomic_DNA"/>
</dbReference>
<evidence type="ECO:0000256" key="4">
    <source>
        <dbReference type="ARBA" id="ARBA00022692"/>
    </source>
</evidence>
<reference evidence="10 12" key="3">
    <citation type="submission" date="2016-10" db="EMBL/GenBank/DDBJ databases">
        <authorList>
            <person name="Varghese N."/>
            <person name="Submissions S."/>
        </authorList>
    </citation>
    <scope>NUCLEOTIDE SEQUENCE [LARGE SCALE GENOMIC DNA]</scope>
    <source>
        <strain evidence="10 12">Gm-149</strain>
    </source>
</reference>
<organism evidence="9 11">
    <name type="scientific">Flavobacterium glycines</name>
    <dbReference type="NCBI Taxonomy" id="551990"/>
    <lineage>
        <taxon>Bacteria</taxon>
        <taxon>Pseudomonadati</taxon>
        <taxon>Bacteroidota</taxon>
        <taxon>Flavobacteriia</taxon>
        <taxon>Flavobacteriales</taxon>
        <taxon>Flavobacteriaceae</taxon>
        <taxon>Flavobacterium</taxon>
    </lineage>
</organism>
<keyword evidence="6" id="KW-0472">Membrane</keyword>
<evidence type="ECO:0000313" key="9">
    <source>
        <dbReference type="EMBL" id="OCB72420.1"/>
    </source>
</evidence>
<dbReference type="PANTHER" id="PTHR35093:SF8">
    <property type="entry name" value="OUTER MEMBRANE PROTEIN NMB0088-RELATED"/>
    <property type="match status" value="1"/>
</dbReference>
<name>A0A1B9DRV4_9FLAO</name>
<comment type="subcellular location">
    <subcellularLocation>
        <location evidence="1">Cell outer membrane</location>
        <topology evidence="1">Multi-pass membrane protein</topology>
    </subcellularLocation>
</comment>
<evidence type="ECO:0000256" key="6">
    <source>
        <dbReference type="ARBA" id="ARBA00023136"/>
    </source>
</evidence>
<proteinExistence type="inferred from homology"/>
<dbReference type="Proteomes" id="UP000321579">
    <property type="component" value="Unassembled WGS sequence"/>
</dbReference>
<keyword evidence="4" id="KW-0812">Transmembrane</keyword>
<dbReference type="OrthoDB" id="1491239at2"/>
<evidence type="ECO:0000313" key="10">
    <source>
        <dbReference type="EMBL" id="SDI89181.1"/>
    </source>
</evidence>
<evidence type="ECO:0000256" key="1">
    <source>
        <dbReference type="ARBA" id="ARBA00004571"/>
    </source>
</evidence>
<comment type="similarity">
    <text evidence="2">Belongs to the OmpP1/FadL family.</text>
</comment>
<dbReference type="Gene3D" id="2.40.160.60">
    <property type="entry name" value="Outer membrane protein transport protein (OMPP1/FadL/TodX)"/>
    <property type="match status" value="1"/>
</dbReference>
<dbReference type="GO" id="GO:0009279">
    <property type="term" value="C:cell outer membrane"/>
    <property type="evidence" value="ECO:0007669"/>
    <property type="project" value="UniProtKB-SubCell"/>
</dbReference>
<dbReference type="InterPro" id="IPR005017">
    <property type="entry name" value="OMPP1/FadL/TodX"/>
</dbReference>
<evidence type="ECO:0000313" key="11">
    <source>
        <dbReference type="Proteomes" id="UP000093226"/>
    </source>
</evidence>
<dbReference type="Proteomes" id="UP000182367">
    <property type="component" value="Unassembled WGS sequence"/>
</dbReference>
<protein>
    <submittedName>
        <fullName evidence="9">Aromatic hydrocarbon degradation protein</fullName>
    </submittedName>
    <submittedName>
        <fullName evidence="8">Membrane protein</fullName>
    </submittedName>
</protein>
<keyword evidence="12" id="KW-1185">Reference proteome</keyword>
<dbReference type="EMBL" id="LVEO01000013">
    <property type="protein sequence ID" value="OCB72420.1"/>
    <property type="molecule type" value="Genomic_DNA"/>
</dbReference>
<dbReference type="STRING" id="551990.SAMN05192550_1081"/>
<evidence type="ECO:0000256" key="7">
    <source>
        <dbReference type="ARBA" id="ARBA00023237"/>
    </source>
</evidence>
<dbReference type="SUPFAM" id="SSF56935">
    <property type="entry name" value="Porins"/>
    <property type="match status" value="1"/>
</dbReference>
<reference evidence="9" key="2">
    <citation type="submission" date="2016-03" db="EMBL/GenBank/DDBJ databases">
        <authorList>
            <person name="Ploux O."/>
        </authorList>
    </citation>
    <scope>NUCLEOTIDE SEQUENCE</scope>
    <source>
        <strain evidence="9">NBRC 105008</strain>
    </source>
</reference>
<keyword evidence="3" id="KW-1134">Transmembrane beta strand</keyword>
<evidence type="ECO:0000313" key="8">
    <source>
        <dbReference type="EMBL" id="GEL09902.1"/>
    </source>
</evidence>
<sequence length="413" mass="45884">MKNTIKIISFLILVSFSTYGQSLSSSPYSIFGLGSLYESDFGSIPSIGSSGVALPSSRFINNLNPASLGFMNQNHFIFDVGGSAIQTSYQNLSKKENRNNIQFSHIAFAFPLTAKSAVSFALKPYSSAGFKISDYKLPIQDSNEEYTLSATGTGGLNNFDISYAHRIGKKLSLGLSTSILFGTTKDSREYVIANSVTTIDKESVYNGARLNLGTQFKVDSTFTIGANFKSPSRVNASKVQSVITYNAELEASNTVESNAKSDTDDYYLPFEFTTGFSKQFRNNLSLTMDYEKAFWVDTNQADLYGNYLNQEKFKMGLSYKKSKNIRSYFDRIQFSAGLNYDTGFLEVDNKRIENKAISLGLSLPIENTFSALNISYSYGQKGRISNGLIKENYHKISVNLSLDGIWFVKRKIN</sequence>
<dbReference type="PANTHER" id="PTHR35093">
    <property type="entry name" value="OUTER MEMBRANE PROTEIN NMB0088-RELATED"/>
    <property type="match status" value="1"/>
</dbReference>
<accession>A0A1B9DRV4</accession>
<evidence type="ECO:0000313" key="12">
    <source>
        <dbReference type="Proteomes" id="UP000182367"/>
    </source>
</evidence>
<reference evidence="8 13" key="4">
    <citation type="submission" date="2019-07" db="EMBL/GenBank/DDBJ databases">
        <title>Whole genome shotgun sequence of Flavobacterium glycines NBRC 105008.</title>
        <authorList>
            <person name="Hosoyama A."/>
            <person name="Uohara A."/>
            <person name="Ohji S."/>
            <person name="Ichikawa N."/>
        </authorList>
    </citation>
    <scope>NUCLEOTIDE SEQUENCE [LARGE SCALE GENOMIC DNA]</scope>
    <source>
        <strain evidence="8 13">NBRC 105008</strain>
    </source>
</reference>